<accession>A0A1R4EQ97</accession>
<name>A0A1R4EQ97_BREDI</name>
<dbReference type="Proteomes" id="UP000195766">
    <property type="component" value="Unassembled WGS sequence"/>
</dbReference>
<proteinExistence type="predicted"/>
<reference evidence="2 3" key="1">
    <citation type="submission" date="2017-02" db="EMBL/GenBank/DDBJ databases">
        <authorList>
            <person name="Peterson S.W."/>
        </authorList>
    </citation>
    <scope>NUCLEOTIDE SEQUENCE [LARGE SCALE GENOMIC DNA]</scope>
    <source>
        <strain evidence="2 3">3F5N</strain>
    </source>
</reference>
<organism evidence="2 3">
    <name type="scientific">Brevundimonas diminuta 3F5N</name>
    <dbReference type="NCBI Taxonomy" id="1255603"/>
    <lineage>
        <taxon>Bacteria</taxon>
        <taxon>Pseudomonadati</taxon>
        <taxon>Pseudomonadota</taxon>
        <taxon>Alphaproteobacteria</taxon>
        <taxon>Caulobacterales</taxon>
        <taxon>Caulobacteraceae</taxon>
        <taxon>Brevundimonas</taxon>
    </lineage>
</organism>
<evidence type="ECO:0000313" key="3">
    <source>
        <dbReference type="Proteomes" id="UP000195766"/>
    </source>
</evidence>
<evidence type="ECO:0000256" key="1">
    <source>
        <dbReference type="SAM" id="MobiDB-lite"/>
    </source>
</evidence>
<feature type="region of interest" description="Disordered" evidence="1">
    <location>
        <begin position="28"/>
        <end position="86"/>
    </location>
</feature>
<gene>
    <name evidence="2" type="ORF">FM111_00165</name>
</gene>
<dbReference type="EMBL" id="FUIE01000002">
    <property type="protein sequence ID" value="SJM45716.1"/>
    <property type="molecule type" value="Genomic_DNA"/>
</dbReference>
<protein>
    <submittedName>
        <fullName evidence="2">Uncharacterized protein</fullName>
    </submittedName>
</protein>
<evidence type="ECO:0000313" key="2">
    <source>
        <dbReference type="EMBL" id="SJM45716.1"/>
    </source>
</evidence>
<sequence length="115" mass="11974">MTGTVDGAAFAGDPVRKDLGAVFTVEGDDLGHRSTDCERATDDRAGAGSGDQVKSPAEIERLLAPDSGELVGKAREKSGGVDATHPASVEAQHTVGFLNPLLLFAVFHPYRSTPL</sequence>
<feature type="compositionally biased region" description="Basic and acidic residues" evidence="1">
    <location>
        <begin position="29"/>
        <end position="45"/>
    </location>
</feature>
<dbReference type="AlphaFoldDB" id="A0A1R4EQ97"/>